<dbReference type="KEGG" id="plia:E4191_09615"/>
<reference evidence="3" key="1">
    <citation type="submission" date="2019-03" db="EMBL/GenBank/DDBJ databases">
        <authorList>
            <person name="Li J."/>
        </authorList>
    </citation>
    <scope>NUCLEOTIDE SEQUENCE [LARGE SCALE GENOMIC DNA]</scope>
    <source>
        <strain evidence="3">2251</strain>
    </source>
</reference>
<proteinExistence type="predicted"/>
<dbReference type="EMBL" id="CP038439">
    <property type="protein sequence ID" value="QBX34941.1"/>
    <property type="molecule type" value="Genomic_DNA"/>
</dbReference>
<evidence type="ECO:0000313" key="3">
    <source>
        <dbReference type="Proteomes" id="UP000296374"/>
    </source>
</evidence>
<evidence type="ECO:0000256" key="1">
    <source>
        <dbReference type="SAM" id="SignalP"/>
    </source>
</evidence>
<gene>
    <name evidence="2" type="ORF">E4191_09615</name>
</gene>
<accession>A0A4P7HNY2</accession>
<dbReference type="AlphaFoldDB" id="A0A4P7HNY2"/>
<name>A0A4P7HNY2_9RHOB</name>
<organism evidence="2 3">
    <name type="scientific">Paracoccus liaowanqingii</name>
    <dbReference type="NCBI Taxonomy" id="2560053"/>
    <lineage>
        <taxon>Bacteria</taxon>
        <taxon>Pseudomonadati</taxon>
        <taxon>Pseudomonadota</taxon>
        <taxon>Alphaproteobacteria</taxon>
        <taxon>Rhodobacterales</taxon>
        <taxon>Paracoccaceae</taxon>
        <taxon>Paracoccus</taxon>
    </lineage>
</organism>
<dbReference type="Proteomes" id="UP000296374">
    <property type="component" value="Chromosome"/>
</dbReference>
<feature type="chain" id="PRO_5020695747" evidence="1">
    <location>
        <begin position="27"/>
        <end position="132"/>
    </location>
</feature>
<evidence type="ECO:0000313" key="2">
    <source>
        <dbReference type="EMBL" id="QBX34941.1"/>
    </source>
</evidence>
<sequence>MIYDMFRKPKALGIAALLSVALVAGCIEDDLDTDFEDNSPTSFTPLLPQTTECPSACLNIDVTTTRGIPPACASQCPNVQTSTQCLAAGGAYNVYVQNGRAGADAGTLAQLYSQYRAQAGLTLDVVRRLGCG</sequence>
<feature type="signal peptide" evidence="1">
    <location>
        <begin position="1"/>
        <end position="26"/>
    </location>
</feature>
<keyword evidence="1" id="KW-0732">Signal</keyword>
<dbReference type="PROSITE" id="PS51257">
    <property type="entry name" value="PROKAR_LIPOPROTEIN"/>
    <property type="match status" value="1"/>
</dbReference>
<protein>
    <submittedName>
        <fullName evidence="2">Uncharacterized protein</fullName>
    </submittedName>
</protein>